<dbReference type="PANTHER" id="PTHR43408:SF2">
    <property type="entry name" value="FMN REDUCTASE (NADPH)"/>
    <property type="match status" value="1"/>
</dbReference>
<evidence type="ECO:0000256" key="3">
    <source>
        <dbReference type="ARBA" id="ARBA00023002"/>
    </source>
</evidence>
<dbReference type="EC" id="1.-.-.-" evidence="5"/>
<sequence>MPSSPVVGVVVGNPRPGSRTTTVALEVADQVAKALSGSVGKVVELANHAASVLDPDAAEVQDDLESLRTVQTLVVASPTYKATYTGLLKSFLDRYGAGALDGVVAIPVMVGGAPQHALACEVHLRPLLVELGAVVPTRGLYVLEAELSRLSEVVADWLSGGAQALRSSQRTARACRQVS</sequence>
<dbReference type="Gene3D" id="3.40.50.360">
    <property type="match status" value="1"/>
</dbReference>
<protein>
    <submittedName>
        <fullName evidence="5">NADPH-dependent FMN reductase</fullName>
        <ecNumber evidence="5">1.-.-.-</ecNumber>
    </submittedName>
</protein>
<dbReference type="GO" id="GO:0016491">
    <property type="term" value="F:oxidoreductase activity"/>
    <property type="evidence" value="ECO:0007669"/>
    <property type="project" value="UniProtKB-KW"/>
</dbReference>
<proteinExistence type="predicted"/>
<evidence type="ECO:0000256" key="1">
    <source>
        <dbReference type="ARBA" id="ARBA00022630"/>
    </source>
</evidence>
<keyword evidence="3 5" id="KW-0560">Oxidoreductase</keyword>
<dbReference type="SUPFAM" id="SSF52218">
    <property type="entry name" value="Flavoproteins"/>
    <property type="match status" value="1"/>
</dbReference>
<evidence type="ECO:0000259" key="4">
    <source>
        <dbReference type="Pfam" id="PF03358"/>
    </source>
</evidence>
<dbReference type="InterPro" id="IPR029039">
    <property type="entry name" value="Flavoprotein-like_sf"/>
</dbReference>
<evidence type="ECO:0000313" key="5">
    <source>
        <dbReference type="EMBL" id="MFH5210099.1"/>
    </source>
</evidence>
<evidence type="ECO:0000313" key="6">
    <source>
        <dbReference type="Proteomes" id="UP001609175"/>
    </source>
</evidence>
<feature type="domain" description="NADPH-dependent FMN reductase-like" evidence="4">
    <location>
        <begin position="7"/>
        <end position="143"/>
    </location>
</feature>
<dbReference type="Pfam" id="PF03358">
    <property type="entry name" value="FMN_red"/>
    <property type="match status" value="1"/>
</dbReference>
<keyword evidence="1" id="KW-0285">Flavoprotein</keyword>
<dbReference type="EMBL" id="JBIMSO010000059">
    <property type="protein sequence ID" value="MFH5210099.1"/>
    <property type="molecule type" value="Genomic_DNA"/>
</dbReference>
<reference evidence="5 6" key="1">
    <citation type="submission" date="2024-10" db="EMBL/GenBank/DDBJ databases">
        <authorList>
            <person name="Riesco R."/>
        </authorList>
    </citation>
    <scope>NUCLEOTIDE SEQUENCE [LARGE SCALE GENOMIC DNA]</scope>
    <source>
        <strain evidence="5 6">NCIMB 15449</strain>
    </source>
</reference>
<accession>A0ABW7JQN0</accession>
<organism evidence="5 6">
    <name type="scientific">Antrihabitans spumae</name>
    <dbReference type="NCBI Taxonomy" id="3373370"/>
    <lineage>
        <taxon>Bacteria</taxon>
        <taxon>Bacillati</taxon>
        <taxon>Actinomycetota</taxon>
        <taxon>Actinomycetes</taxon>
        <taxon>Mycobacteriales</taxon>
        <taxon>Nocardiaceae</taxon>
        <taxon>Antrihabitans</taxon>
    </lineage>
</organism>
<gene>
    <name evidence="5" type="ORF">ACHIPZ_18095</name>
</gene>
<dbReference type="InterPro" id="IPR005025">
    <property type="entry name" value="FMN_Rdtase-like_dom"/>
</dbReference>
<comment type="caution">
    <text evidence="5">The sequence shown here is derived from an EMBL/GenBank/DDBJ whole genome shotgun (WGS) entry which is preliminary data.</text>
</comment>
<keyword evidence="2" id="KW-0288">FMN</keyword>
<evidence type="ECO:0000256" key="2">
    <source>
        <dbReference type="ARBA" id="ARBA00022643"/>
    </source>
</evidence>
<dbReference type="PANTHER" id="PTHR43408">
    <property type="entry name" value="FMN REDUCTASE (NADPH)"/>
    <property type="match status" value="1"/>
</dbReference>
<dbReference type="RefSeq" id="WP_395115772.1">
    <property type="nucleotide sequence ID" value="NZ_JBIMSO010000059.1"/>
</dbReference>
<dbReference type="InterPro" id="IPR051814">
    <property type="entry name" value="NAD(P)H-dep_FMN_reductase"/>
</dbReference>
<name>A0ABW7JQN0_9NOCA</name>
<dbReference type="Proteomes" id="UP001609175">
    <property type="component" value="Unassembled WGS sequence"/>
</dbReference>